<feature type="compositionally biased region" description="Basic and acidic residues" evidence="4">
    <location>
        <begin position="624"/>
        <end position="635"/>
    </location>
</feature>
<evidence type="ECO:0000313" key="8">
    <source>
        <dbReference type="Proteomes" id="UP000001646"/>
    </source>
</evidence>
<dbReference type="InParanoid" id="H9GEK9"/>
<comment type="subcellular location">
    <subcellularLocation>
        <location evidence="1">Cytoplasm</location>
    </subcellularLocation>
</comment>
<evidence type="ECO:0000256" key="3">
    <source>
        <dbReference type="ARBA" id="ARBA00022490"/>
    </source>
</evidence>
<dbReference type="GO" id="GO:0005829">
    <property type="term" value="C:cytosol"/>
    <property type="evidence" value="ECO:0000318"/>
    <property type="project" value="GO_Central"/>
</dbReference>
<evidence type="ECO:0000259" key="6">
    <source>
        <dbReference type="Pfam" id="PF07894"/>
    </source>
</evidence>
<protein>
    <submittedName>
        <fullName evidence="7">Family with sequence similarity 83 member G</fullName>
    </submittedName>
</protein>
<feature type="compositionally biased region" description="Polar residues" evidence="4">
    <location>
        <begin position="697"/>
        <end position="717"/>
    </location>
</feature>
<evidence type="ECO:0000256" key="5">
    <source>
        <dbReference type="SAM" id="SignalP"/>
    </source>
</evidence>
<dbReference type="Pfam" id="PF07894">
    <property type="entry name" value="SACK1"/>
    <property type="match status" value="1"/>
</dbReference>
<evidence type="ECO:0000256" key="2">
    <source>
        <dbReference type="ARBA" id="ARBA00006937"/>
    </source>
</evidence>
<dbReference type="SUPFAM" id="SSF56024">
    <property type="entry name" value="Phospholipase D/nuclease"/>
    <property type="match status" value="1"/>
</dbReference>
<feature type="chain" id="PRO_5032354649" evidence="5">
    <location>
        <begin position="18"/>
        <end position="930"/>
    </location>
</feature>
<feature type="compositionally biased region" description="Polar residues" evidence="4">
    <location>
        <begin position="567"/>
        <end position="601"/>
    </location>
</feature>
<keyword evidence="8" id="KW-1185">Reference proteome</keyword>
<feature type="compositionally biased region" description="Basic and acidic residues" evidence="4">
    <location>
        <begin position="837"/>
        <end position="848"/>
    </location>
</feature>
<reference evidence="7" key="3">
    <citation type="submission" date="2025-09" db="UniProtKB">
        <authorList>
            <consortium name="Ensembl"/>
        </authorList>
    </citation>
    <scope>IDENTIFICATION</scope>
</reference>
<sequence>MKIPIFLLLLWWRLGFQRQRRDEVKPNKGRVPARQATQIINASACQLGYRSVSSKHGTQPISQTVRLRPRWRKRCRGQKRWQKKASMAYSQVQCLDDSHVNWRSSESKPEFFYSEEQRLALEALVSKGPEAFYEVLKKENIRDFLSELELKKILDSLETYDPSLEHVRHGEERSDLNGESEPEPSLEYWPEKSDRSIPQLDLGWPETIAYRGVTRASVYMQPPIDCQPHIKEVVRKMIAQAQKVIAVVMDMFTDVDIFKDLIEAGFKRKVAVYIIVDESNLKYFLQMCERALMHAGHLKNLRVRTTGGTEFFTRSATRFKGSLAQKFMFVDGDKAMCGSYSFTWSAARSDRNVISVLSGQVVEAFDKQFQELYLMSRGVSLKSIPMGEEPEPEPLVLPSVAPVNPDNNAVVKKMFNPKYALVKAKSVERIENNGKAQSDKNLPERTKGKIIPEGRVSEKPSDPVETAPPIHPGLLNLEKANMFDYLPTWVEPDPEPGSEILGYINIIDPKIKNIQLSQMNRIKVCDVSQANAQHRQMLKQKESQNGHHPSSPNQAKNPLPPSHQNRETPVNHTDGTTNPLEKNIKMSTNGETLANGQQSQDQTHHDGTMPPVPKPRTKLISIKSSKEDSELESHQTESNGANIVDGEGHHVSGIRQQLRQGSVSEDMLTHPVNGIQGDEAEDGEEEKDHHVVLSGPESLSGSSANHSYIPSDASSVSDECFEGRDHPRLLRRTNSDFLVNGDHHRQHLPALQRKLSEPHVSRGTFMSPLGGPQPLLSLALEEARRRKSEEGMAEMRCAFGSGRNQRSFPDNSVPQLFCYGSRVQISPGRGQSGPSKSLKDAQFQRDAKNVPPSPTGQPYWQRESFSSSKNSYGRGSGGPSPTAGPCHETQRVPEEIKTPLGIPLSKLSQSKHLKNKAGQWSNSKRSRKGQ</sequence>
<dbReference type="eggNOG" id="ENOG502QS42">
    <property type="taxonomic scope" value="Eukaryota"/>
</dbReference>
<feature type="region of interest" description="Disordered" evidence="4">
    <location>
        <begin position="672"/>
        <end position="720"/>
    </location>
</feature>
<feature type="compositionally biased region" description="Basic and acidic residues" evidence="4">
    <location>
        <begin position="888"/>
        <end position="897"/>
    </location>
</feature>
<dbReference type="AlphaFoldDB" id="H9GEK9"/>
<feature type="domain" description="Scaffolding anchor of CK1" evidence="6">
    <location>
        <begin position="101"/>
        <end position="377"/>
    </location>
</feature>
<feature type="signal peptide" evidence="5">
    <location>
        <begin position="1"/>
        <end position="17"/>
    </location>
</feature>
<feature type="compositionally biased region" description="Polar residues" evidence="4">
    <location>
        <begin position="546"/>
        <end position="556"/>
    </location>
</feature>
<evidence type="ECO:0000313" key="7">
    <source>
        <dbReference type="Ensembl" id="ENSACAP00000008761.4"/>
    </source>
</evidence>
<dbReference type="InterPro" id="IPR050944">
    <property type="entry name" value="FAM83"/>
</dbReference>
<dbReference type="GO" id="GO:0030509">
    <property type="term" value="P:BMP signaling pathway"/>
    <property type="evidence" value="ECO:0000318"/>
    <property type="project" value="GO_Central"/>
</dbReference>
<dbReference type="HOGENOM" id="CLU_019056_1_0_1"/>
<evidence type="ECO:0000256" key="1">
    <source>
        <dbReference type="ARBA" id="ARBA00004496"/>
    </source>
</evidence>
<dbReference type="Ensembl" id="ENSACAT00000008949.4">
    <property type="protein sequence ID" value="ENSACAP00000008761.4"/>
    <property type="gene ID" value="ENSACAG00000008950.4"/>
</dbReference>
<feature type="region of interest" description="Disordered" evidence="4">
    <location>
        <begin position="824"/>
        <end position="930"/>
    </location>
</feature>
<dbReference type="Proteomes" id="UP000001646">
    <property type="component" value="Unplaced"/>
</dbReference>
<feature type="compositionally biased region" description="Basic and acidic residues" evidence="4">
    <location>
        <begin position="165"/>
        <end position="176"/>
    </location>
</feature>
<dbReference type="Gene3D" id="3.30.870.10">
    <property type="entry name" value="Endonuclease Chain A"/>
    <property type="match status" value="1"/>
</dbReference>
<accession>H9GEK9</accession>
<gene>
    <name evidence="7" type="primary">FAM83G</name>
</gene>
<feature type="region of interest" description="Disordered" evidence="4">
    <location>
        <begin position="532"/>
        <end position="646"/>
    </location>
</feature>
<dbReference type="PANTHER" id="PTHR16181">
    <property type="entry name" value="PROTEIN FAM83A-RELATED"/>
    <property type="match status" value="1"/>
</dbReference>
<dbReference type="Bgee" id="ENSACAG00000008950">
    <property type="expression patterns" value="Expressed in dewlap and 6 other cell types or tissues"/>
</dbReference>
<keyword evidence="3" id="KW-0963">Cytoplasm</keyword>
<dbReference type="GO" id="GO:0005634">
    <property type="term" value="C:nucleus"/>
    <property type="evidence" value="ECO:0000318"/>
    <property type="project" value="GO_Central"/>
</dbReference>
<name>H9GEK9_ANOCA</name>
<comment type="similarity">
    <text evidence="2">Belongs to the FAM83 family.</text>
</comment>
<evidence type="ECO:0000256" key="4">
    <source>
        <dbReference type="SAM" id="MobiDB-lite"/>
    </source>
</evidence>
<keyword evidence="5" id="KW-0732">Signal</keyword>
<feature type="compositionally biased region" description="Polar residues" evidence="4">
    <location>
        <begin position="863"/>
        <end position="873"/>
    </location>
</feature>
<organism evidence="7 8">
    <name type="scientific">Anolis carolinensis</name>
    <name type="common">Green anole</name>
    <name type="synonym">American chameleon</name>
    <dbReference type="NCBI Taxonomy" id="28377"/>
    <lineage>
        <taxon>Eukaryota</taxon>
        <taxon>Metazoa</taxon>
        <taxon>Chordata</taxon>
        <taxon>Craniata</taxon>
        <taxon>Vertebrata</taxon>
        <taxon>Euteleostomi</taxon>
        <taxon>Lepidosauria</taxon>
        <taxon>Squamata</taxon>
        <taxon>Bifurcata</taxon>
        <taxon>Unidentata</taxon>
        <taxon>Episquamata</taxon>
        <taxon>Toxicofera</taxon>
        <taxon>Iguania</taxon>
        <taxon>Dactyloidae</taxon>
        <taxon>Anolis</taxon>
    </lineage>
</organism>
<reference evidence="7" key="2">
    <citation type="submission" date="2025-08" db="UniProtKB">
        <authorList>
            <consortium name="Ensembl"/>
        </authorList>
    </citation>
    <scope>IDENTIFICATION</scope>
</reference>
<dbReference type="GeneTree" id="ENSGT00940000157932"/>
<reference evidence="7" key="1">
    <citation type="submission" date="2009-12" db="EMBL/GenBank/DDBJ databases">
        <title>The Genome Sequence of Anolis carolinensis (Green Anole Lizard).</title>
        <authorList>
            <consortium name="The Genome Sequencing Platform"/>
            <person name="Di Palma F."/>
            <person name="Alfoldi J."/>
            <person name="Heiman D."/>
            <person name="Young S."/>
            <person name="Grabherr M."/>
            <person name="Johnson J."/>
            <person name="Lander E.S."/>
            <person name="Lindblad-Toh K."/>
        </authorList>
    </citation>
    <scope>NUCLEOTIDE SEQUENCE [LARGE SCALE GENOMIC DNA]</scope>
    <source>
        <strain evidence="7">JBL SC #1</strain>
    </source>
</reference>
<dbReference type="PANTHER" id="PTHR16181:SF29">
    <property type="entry name" value="PROTEIN FAM83A-RELATED"/>
    <property type="match status" value="1"/>
</dbReference>
<dbReference type="FunFam" id="3.30.870.10:FF:000004">
    <property type="entry name" value="protein FAM83H isoform X2"/>
    <property type="match status" value="1"/>
</dbReference>
<dbReference type="GO" id="GO:0019901">
    <property type="term" value="F:protein kinase binding"/>
    <property type="evidence" value="ECO:0000318"/>
    <property type="project" value="GO_Central"/>
</dbReference>
<proteinExistence type="inferred from homology"/>
<dbReference type="InterPro" id="IPR012461">
    <property type="entry name" value="SACK1"/>
</dbReference>
<feature type="region of interest" description="Disordered" evidence="4">
    <location>
        <begin position="165"/>
        <end position="190"/>
    </location>
</feature>